<accession>A0AAD8JXB2</accession>
<dbReference type="EMBL" id="JAUHHV010000010">
    <property type="protein sequence ID" value="KAK1411643.1"/>
    <property type="molecule type" value="Genomic_DNA"/>
</dbReference>
<dbReference type="Proteomes" id="UP001229421">
    <property type="component" value="Unassembled WGS sequence"/>
</dbReference>
<keyword evidence="1" id="KW-1133">Transmembrane helix</keyword>
<keyword evidence="1" id="KW-0812">Transmembrane</keyword>
<protein>
    <submittedName>
        <fullName evidence="2">Uncharacterized protein</fullName>
    </submittedName>
</protein>
<name>A0AAD8JXB2_TARER</name>
<comment type="caution">
    <text evidence="2">The sequence shown here is derived from an EMBL/GenBank/DDBJ whole genome shotgun (WGS) entry which is preliminary data.</text>
</comment>
<dbReference type="AlphaFoldDB" id="A0AAD8JXB2"/>
<proteinExistence type="predicted"/>
<feature type="transmembrane region" description="Helical" evidence="1">
    <location>
        <begin position="7"/>
        <end position="32"/>
    </location>
</feature>
<organism evidence="2 3">
    <name type="scientific">Tagetes erecta</name>
    <name type="common">African marigold</name>
    <dbReference type="NCBI Taxonomy" id="13708"/>
    <lineage>
        <taxon>Eukaryota</taxon>
        <taxon>Viridiplantae</taxon>
        <taxon>Streptophyta</taxon>
        <taxon>Embryophyta</taxon>
        <taxon>Tracheophyta</taxon>
        <taxon>Spermatophyta</taxon>
        <taxon>Magnoliopsida</taxon>
        <taxon>eudicotyledons</taxon>
        <taxon>Gunneridae</taxon>
        <taxon>Pentapetalae</taxon>
        <taxon>asterids</taxon>
        <taxon>campanulids</taxon>
        <taxon>Asterales</taxon>
        <taxon>Asteraceae</taxon>
        <taxon>Asteroideae</taxon>
        <taxon>Heliantheae alliance</taxon>
        <taxon>Tageteae</taxon>
        <taxon>Tagetes</taxon>
    </lineage>
</organism>
<gene>
    <name evidence="2" type="ORF">QVD17_38200</name>
</gene>
<evidence type="ECO:0000313" key="3">
    <source>
        <dbReference type="Proteomes" id="UP001229421"/>
    </source>
</evidence>
<sequence>MLIAGDVYLLAAIGQLVILGGPLLLMELAFLLRGVGAKICWVTNQKPSGTDEVIYNLENKMLDRGVQVFSAKGQEAINTALKADLVILNTVVAGKWLDAGTSAGVKFRDKIDQIKEKISPHVLQVIEEEFEKLQLLEANSSEFNVTCNYLDWLTALPWGNNRWKIRVAEDMVRVEAVKN</sequence>
<evidence type="ECO:0000256" key="1">
    <source>
        <dbReference type="SAM" id="Phobius"/>
    </source>
</evidence>
<dbReference type="FunFam" id="1.20.5.5270:FF:000001">
    <property type="entry name" value="Lon protease homolog, mitochondrial"/>
    <property type="match status" value="1"/>
</dbReference>
<reference evidence="2" key="1">
    <citation type="journal article" date="2023" name="bioRxiv">
        <title>Improved chromosome-level genome assembly for marigold (Tagetes erecta).</title>
        <authorList>
            <person name="Jiang F."/>
            <person name="Yuan L."/>
            <person name="Wang S."/>
            <person name="Wang H."/>
            <person name="Xu D."/>
            <person name="Wang A."/>
            <person name="Fan W."/>
        </authorList>
    </citation>
    <scope>NUCLEOTIDE SEQUENCE</scope>
    <source>
        <strain evidence="2">WSJ</strain>
        <tissue evidence="2">Leaf</tissue>
    </source>
</reference>
<dbReference type="PANTHER" id="PTHR47252:SF5">
    <property type="entry name" value="GLYCOSYL TRANSFERASE FAMILY 1 DOMAIN-CONTAINING PROTEIN"/>
    <property type="match status" value="1"/>
</dbReference>
<dbReference type="Gene3D" id="1.20.5.5270">
    <property type="match status" value="1"/>
</dbReference>
<dbReference type="Pfam" id="PF16994">
    <property type="entry name" value="Glyco_trans_4_5"/>
    <property type="match status" value="1"/>
</dbReference>
<dbReference type="PANTHER" id="PTHR47252">
    <property type="entry name" value="GLYCOSYLTRANSFERASE"/>
    <property type="match status" value="1"/>
</dbReference>
<evidence type="ECO:0000313" key="2">
    <source>
        <dbReference type="EMBL" id="KAK1411643.1"/>
    </source>
</evidence>
<keyword evidence="1" id="KW-0472">Membrane</keyword>
<dbReference type="InterPro" id="IPR041693">
    <property type="entry name" value="Glyco_trans_4_5"/>
</dbReference>
<keyword evidence="3" id="KW-1185">Reference proteome</keyword>